<name>A0A9J5WFD8_SOLCO</name>
<dbReference type="AlphaFoldDB" id="A0A9J5WFD8"/>
<evidence type="ECO:0000256" key="1">
    <source>
        <dbReference type="ARBA" id="ARBA00006974"/>
    </source>
</evidence>
<reference evidence="2 3" key="1">
    <citation type="submission" date="2020-09" db="EMBL/GenBank/DDBJ databases">
        <title>De no assembly of potato wild relative species, Solanum commersonii.</title>
        <authorList>
            <person name="Cho K."/>
        </authorList>
    </citation>
    <scope>NUCLEOTIDE SEQUENCE [LARGE SCALE GENOMIC DNA]</scope>
    <source>
        <strain evidence="2">LZ3.2</strain>
        <tissue evidence="2">Leaf</tissue>
    </source>
</reference>
<comment type="similarity">
    <text evidence="1">Belongs to the ARG7 family.</text>
</comment>
<dbReference type="OrthoDB" id="1936278at2759"/>
<dbReference type="InterPro" id="IPR003676">
    <property type="entry name" value="SAUR_fam"/>
</dbReference>
<accession>A0A9J5WFD8</accession>
<dbReference type="PANTHER" id="PTHR31175">
    <property type="entry name" value="AUXIN-RESPONSIVE FAMILY PROTEIN"/>
    <property type="match status" value="1"/>
</dbReference>
<evidence type="ECO:0008006" key="4">
    <source>
        <dbReference type="Google" id="ProtNLM"/>
    </source>
</evidence>
<dbReference type="Proteomes" id="UP000824120">
    <property type="component" value="Chromosome 11"/>
</dbReference>
<dbReference type="PANTHER" id="PTHR31175:SF63">
    <property type="entry name" value="AUXIN-RESPONSIVE PROTEIN SAUR64-LIKE"/>
    <property type="match status" value="1"/>
</dbReference>
<evidence type="ECO:0000313" key="3">
    <source>
        <dbReference type="Proteomes" id="UP000824120"/>
    </source>
</evidence>
<organism evidence="2 3">
    <name type="scientific">Solanum commersonii</name>
    <name type="common">Commerson's wild potato</name>
    <name type="synonym">Commerson's nightshade</name>
    <dbReference type="NCBI Taxonomy" id="4109"/>
    <lineage>
        <taxon>Eukaryota</taxon>
        <taxon>Viridiplantae</taxon>
        <taxon>Streptophyta</taxon>
        <taxon>Embryophyta</taxon>
        <taxon>Tracheophyta</taxon>
        <taxon>Spermatophyta</taxon>
        <taxon>Magnoliopsida</taxon>
        <taxon>eudicotyledons</taxon>
        <taxon>Gunneridae</taxon>
        <taxon>Pentapetalae</taxon>
        <taxon>asterids</taxon>
        <taxon>lamiids</taxon>
        <taxon>Solanales</taxon>
        <taxon>Solanaceae</taxon>
        <taxon>Solanoideae</taxon>
        <taxon>Solaneae</taxon>
        <taxon>Solanum</taxon>
    </lineage>
</organism>
<comment type="caution">
    <text evidence="2">The sequence shown here is derived from an EMBL/GenBank/DDBJ whole genome shotgun (WGS) entry which is preliminary data.</text>
</comment>
<dbReference type="GO" id="GO:0009733">
    <property type="term" value="P:response to auxin"/>
    <property type="evidence" value="ECO:0007669"/>
    <property type="project" value="InterPro"/>
</dbReference>
<dbReference type="Pfam" id="PF02519">
    <property type="entry name" value="Auxin_inducible"/>
    <property type="match status" value="1"/>
</dbReference>
<evidence type="ECO:0000313" key="2">
    <source>
        <dbReference type="EMBL" id="KAG5574330.1"/>
    </source>
</evidence>
<keyword evidence="3" id="KW-1185">Reference proteome</keyword>
<proteinExistence type="inferred from homology"/>
<protein>
    <recommendedName>
        <fullName evidence="4">Auxin-induced SAUR</fullName>
    </recommendedName>
</protein>
<sequence length="145" mass="16405">MISAKKLIKMARKWQKFAAKQRKKISFPRSNYDDAECCSTSSSIVGKGIFVVYTIDQERFVVPLTYLQHVVIRQLLHMAEEEFGLPSDGPITLPCDALFMNYIISLIERCLSADGQNALFVFVPTSRCSSASYLQEQQNSQLLVC</sequence>
<dbReference type="EMBL" id="JACXVP010000011">
    <property type="protein sequence ID" value="KAG5574330.1"/>
    <property type="molecule type" value="Genomic_DNA"/>
</dbReference>
<gene>
    <name evidence="2" type="ORF">H5410_054464</name>
</gene>